<keyword evidence="3" id="KW-1185">Reference proteome</keyword>
<reference evidence="2 3" key="1">
    <citation type="journal article" date="2018" name="Mycol. Prog.">
        <title>Coniella lustricola, a new species from submerged detritus.</title>
        <authorList>
            <person name="Raudabaugh D.B."/>
            <person name="Iturriaga T."/>
            <person name="Carver A."/>
            <person name="Mondo S."/>
            <person name="Pangilinan J."/>
            <person name="Lipzen A."/>
            <person name="He G."/>
            <person name="Amirebrahimi M."/>
            <person name="Grigoriev I.V."/>
            <person name="Miller A.N."/>
        </authorList>
    </citation>
    <scope>NUCLEOTIDE SEQUENCE [LARGE SCALE GENOMIC DNA]</scope>
    <source>
        <strain evidence="2 3">B22-T-1</strain>
    </source>
</reference>
<sequence>MPKLTLALNDKNSLPAKVAGESSQRGVGEARRDHRNEVRAGKPKTCLRVRLSQPSITVRKVFEPKFQHSGWETFGLTLEKYPRLILDQPPVMIKVEDNEPRPLTPEDDITKTLFLHNEAPKIKWVGKHTNAILNRHIEKYDRLKTFWLFEDIFGTPSLRTGLRHDKRLLVAHKFREEMQSPWVQAWLEDLIGAKDVEEIMDYMTLLSRFGFQD</sequence>
<dbReference type="OrthoDB" id="5245086at2759"/>
<feature type="compositionally biased region" description="Basic and acidic residues" evidence="1">
    <location>
        <begin position="28"/>
        <end position="38"/>
    </location>
</feature>
<accession>A0A2T3AH25</accession>
<feature type="region of interest" description="Disordered" evidence="1">
    <location>
        <begin position="16"/>
        <end position="38"/>
    </location>
</feature>
<gene>
    <name evidence="2" type="ORF">BD289DRAFT_450864</name>
</gene>
<evidence type="ECO:0000313" key="3">
    <source>
        <dbReference type="Proteomes" id="UP000241462"/>
    </source>
</evidence>
<dbReference type="AlphaFoldDB" id="A0A2T3AH25"/>
<proteinExistence type="predicted"/>
<dbReference type="EMBL" id="KZ678390">
    <property type="protein sequence ID" value="PSR97527.1"/>
    <property type="molecule type" value="Genomic_DNA"/>
</dbReference>
<dbReference type="InParanoid" id="A0A2T3AH25"/>
<protein>
    <submittedName>
        <fullName evidence="2">Uncharacterized protein</fullName>
    </submittedName>
</protein>
<organism evidence="2 3">
    <name type="scientific">Coniella lustricola</name>
    <dbReference type="NCBI Taxonomy" id="2025994"/>
    <lineage>
        <taxon>Eukaryota</taxon>
        <taxon>Fungi</taxon>
        <taxon>Dikarya</taxon>
        <taxon>Ascomycota</taxon>
        <taxon>Pezizomycotina</taxon>
        <taxon>Sordariomycetes</taxon>
        <taxon>Sordariomycetidae</taxon>
        <taxon>Diaporthales</taxon>
        <taxon>Schizoparmaceae</taxon>
        <taxon>Coniella</taxon>
    </lineage>
</organism>
<dbReference type="Proteomes" id="UP000241462">
    <property type="component" value="Unassembled WGS sequence"/>
</dbReference>
<evidence type="ECO:0000313" key="2">
    <source>
        <dbReference type="EMBL" id="PSR97527.1"/>
    </source>
</evidence>
<evidence type="ECO:0000256" key="1">
    <source>
        <dbReference type="SAM" id="MobiDB-lite"/>
    </source>
</evidence>
<name>A0A2T3AH25_9PEZI</name>